<dbReference type="OrthoDB" id="9802901at2"/>
<dbReference type="Gene3D" id="1.10.30.50">
    <property type="match status" value="1"/>
</dbReference>
<reference evidence="2" key="1">
    <citation type="submission" date="2019-10" db="EMBL/GenBank/DDBJ databases">
        <authorList>
            <consortium name="Genoscope - CEA"/>
            <person name="William W."/>
        </authorList>
    </citation>
    <scope>NUCLEOTIDE SEQUENCE [LARGE SCALE GENOMIC DNA]</scope>
    <source>
        <strain evidence="2">BBR_PRJEB10994</strain>
    </source>
</reference>
<sequence length="498" mass="57460">MAGKFLTPKRRATRQRSGFQVSGSKTGSTCLIDKSYLIEPDDGNIVITANNQKLTVVELFYQNIGVLGAGIYLYPSESCQVTLELSWEEDGQKKDKQSILKLDSGYWQGLGLIEELKVPDKYKIISDTKFTCSISTSALVSVYGLLMGVLDNEYLTTHDVYQIFKEKTNIYIPEILYLDPTEDCLEFTLEEGNHRGDGQPIVCKSCNRCDRFLPINIKQEHERKTIGYSNHCIKNAPCKHNSFSRYEILSDNLNPILKDYIVRNNQDSVDEIKSYYGHQLECRVCKKFFVNTPLNPLRNSTQHREDSLRRRALEVLVAELLGKNWIYHEHRINVKTEFDVHIWEKFDKQCFKCGCELSKPNEMDLDHTLPLAYLWPLDNTATCLCPSCNSSKSDRFPIDFYTNEQLELLSQKTGISLENLQSKPINQDAVRALFERVDWFFDNFLDDSEYQKYRDDKKAADLIVKSLHNVLKSSRYEEDLVELYKKKTGRSPSTISLS</sequence>
<dbReference type="CDD" id="cd00085">
    <property type="entry name" value="HNHc"/>
    <property type="match status" value="1"/>
</dbReference>
<evidence type="ECO:0000256" key="1">
    <source>
        <dbReference type="SAM" id="MobiDB-lite"/>
    </source>
</evidence>
<feature type="region of interest" description="Disordered" evidence="1">
    <location>
        <begin position="1"/>
        <end position="22"/>
    </location>
</feature>
<protein>
    <recommendedName>
        <fullName evidence="4">HNH nuclease domain-containing protein</fullName>
    </recommendedName>
</protein>
<dbReference type="AlphaFoldDB" id="A0A7Z9BGL0"/>
<organism evidence="2 3">
    <name type="scientific">Planktothrix paucivesiculata PCC 9631</name>
    <dbReference type="NCBI Taxonomy" id="671071"/>
    <lineage>
        <taxon>Bacteria</taxon>
        <taxon>Bacillati</taxon>
        <taxon>Cyanobacteriota</taxon>
        <taxon>Cyanophyceae</taxon>
        <taxon>Oscillatoriophycideae</taxon>
        <taxon>Oscillatoriales</taxon>
        <taxon>Microcoleaceae</taxon>
        <taxon>Planktothrix</taxon>
    </lineage>
</organism>
<dbReference type="InterPro" id="IPR003615">
    <property type="entry name" value="HNH_nuc"/>
</dbReference>
<accession>A0A7Z9BGL0</accession>
<proteinExistence type="predicted"/>
<dbReference type="EMBL" id="CZCS02000002">
    <property type="protein sequence ID" value="VXD10333.1"/>
    <property type="molecule type" value="Genomic_DNA"/>
</dbReference>
<evidence type="ECO:0008006" key="4">
    <source>
        <dbReference type="Google" id="ProtNLM"/>
    </source>
</evidence>
<evidence type="ECO:0000313" key="2">
    <source>
        <dbReference type="EMBL" id="VXD10333.1"/>
    </source>
</evidence>
<comment type="caution">
    <text evidence="2">The sequence shown here is derived from an EMBL/GenBank/DDBJ whole genome shotgun (WGS) entry which is preliminary data.</text>
</comment>
<name>A0A7Z9BGL0_9CYAN</name>
<dbReference type="Proteomes" id="UP000182190">
    <property type="component" value="Unassembled WGS sequence"/>
</dbReference>
<gene>
    <name evidence="2" type="ORF">PL9631_100021</name>
</gene>
<keyword evidence="3" id="KW-1185">Reference proteome</keyword>
<dbReference type="RefSeq" id="WP_083616079.1">
    <property type="nucleotide sequence ID" value="NZ_LR734982.1"/>
</dbReference>
<evidence type="ECO:0000313" key="3">
    <source>
        <dbReference type="Proteomes" id="UP000182190"/>
    </source>
</evidence>